<evidence type="ECO:0008006" key="4">
    <source>
        <dbReference type="Google" id="ProtNLM"/>
    </source>
</evidence>
<accession>A0ABQ4UIF8</accession>
<comment type="caution">
    <text evidence="2">The sequence shown here is derived from an EMBL/GenBank/DDBJ whole genome shotgun (WGS) entry which is preliminary data.</text>
</comment>
<reference evidence="2" key="1">
    <citation type="journal article" date="2021" name="Front. Microbiol.">
        <title>Comprehensive Comparative Genomics and Phenotyping of Methylobacterium Species.</title>
        <authorList>
            <person name="Alessa O."/>
            <person name="Ogura Y."/>
            <person name="Fujitani Y."/>
            <person name="Takami H."/>
            <person name="Hayashi T."/>
            <person name="Sahin N."/>
            <person name="Tani A."/>
        </authorList>
    </citation>
    <scope>NUCLEOTIDE SEQUENCE</scope>
    <source>
        <strain evidence="2">NBRC 15686</strain>
    </source>
</reference>
<evidence type="ECO:0000256" key="1">
    <source>
        <dbReference type="SAM" id="SignalP"/>
    </source>
</evidence>
<feature type="signal peptide" evidence="1">
    <location>
        <begin position="1"/>
        <end position="20"/>
    </location>
</feature>
<protein>
    <recommendedName>
        <fullName evidence="4">PepSY domain-containing protein</fullName>
    </recommendedName>
</protein>
<name>A0ABQ4UIF8_9HYPH</name>
<keyword evidence="3" id="KW-1185">Reference proteome</keyword>
<feature type="chain" id="PRO_5046299370" description="PepSY domain-containing protein" evidence="1">
    <location>
        <begin position="21"/>
        <end position="102"/>
    </location>
</feature>
<dbReference type="Proteomes" id="UP001055039">
    <property type="component" value="Unassembled WGS sequence"/>
</dbReference>
<evidence type="ECO:0000313" key="2">
    <source>
        <dbReference type="EMBL" id="GJE65555.1"/>
    </source>
</evidence>
<reference evidence="2" key="2">
    <citation type="submission" date="2021-08" db="EMBL/GenBank/DDBJ databases">
        <authorList>
            <person name="Tani A."/>
            <person name="Ola A."/>
            <person name="Ogura Y."/>
            <person name="Katsura K."/>
            <person name="Hayashi T."/>
        </authorList>
    </citation>
    <scope>NUCLEOTIDE SEQUENCE</scope>
    <source>
        <strain evidence="2">NBRC 15686</strain>
    </source>
</reference>
<evidence type="ECO:0000313" key="3">
    <source>
        <dbReference type="Proteomes" id="UP001055039"/>
    </source>
</evidence>
<gene>
    <name evidence="2" type="ORF">LNAOJCKE_2766</name>
</gene>
<proteinExistence type="predicted"/>
<organism evidence="2 3">
    <name type="scientific">Methylorubrum aminovorans</name>
    <dbReference type="NCBI Taxonomy" id="269069"/>
    <lineage>
        <taxon>Bacteria</taxon>
        <taxon>Pseudomonadati</taxon>
        <taxon>Pseudomonadota</taxon>
        <taxon>Alphaproteobacteria</taxon>
        <taxon>Hyphomicrobiales</taxon>
        <taxon>Methylobacteriaceae</taxon>
        <taxon>Methylorubrum</taxon>
    </lineage>
</organism>
<keyword evidence="1" id="KW-0732">Signal</keyword>
<sequence length="102" mass="10643">MMRVLPLLFLALAVPGSALAASEPVSPAVAPAERAHGAVGKRLEPGANSFTAAQVRARLAEMGFPEVADLHLDGQGIWRGRAQHAGRTLSVGMDYRGEVAAE</sequence>
<dbReference type="EMBL" id="BPRC01000009">
    <property type="protein sequence ID" value="GJE65555.1"/>
    <property type="molecule type" value="Genomic_DNA"/>
</dbReference>
<dbReference type="RefSeq" id="WP_238224960.1">
    <property type="nucleotide sequence ID" value="NZ_BAAADH010000024.1"/>
</dbReference>